<accession>A0AA41PXU1</accession>
<gene>
    <name evidence="1" type="ORF">LZ495_08995</name>
</gene>
<organism evidence="1 2">
    <name type="scientific">Yinghuangia soli</name>
    <dbReference type="NCBI Taxonomy" id="2908204"/>
    <lineage>
        <taxon>Bacteria</taxon>
        <taxon>Bacillati</taxon>
        <taxon>Actinomycetota</taxon>
        <taxon>Actinomycetes</taxon>
        <taxon>Kitasatosporales</taxon>
        <taxon>Streptomycetaceae</taxon>
        <taxon>Yinghuangia</taxon>
    </lineage>
</organism>
<evidence type="ECO:0000313" key="2">
    <source>
        <dbReference type="Proteomes" id="UP001165378"/>
    </source>
</evidence>
<comment type="caution">
    <text evidence="1">The sequence shown here is derived from an EMBL/GenBank/DDBJ whole genome shotgun (WGS) entry which is preliminary data.</text>
</comment>
<evidence type="ECO:0008006" key="3">
    <source>
        <dbReference type="Google" id="ProtNLM"/>
    </source>
</evidence>
<sequence length="145" mass="15026">MTGQQPASAAERAQALFADLAAEVLGKPGVDTGTMLRSEGLKVDGRFFAFVSRDADLVVKIPAEQAASLTATGTALPFRSGGRTLREWVSVPLPDTDVDADVAAEEGDGQGRGGGDGEQLWRGLVADAYAFVAALPAKPKPKRTG</sequence>
<dbReference type="AlphaFoldDB" id="A0AA41PXU1"/>
<protein>
    <recommendedName>
        <fullName evidence="3">TfoX N-terminal domain-containing protein</fullName>
    </recommendedName>
</protein>
<dbReference type="RefSeq" id="WP_235051481.1">
    <property type="nucleotide sequence ID" value="NZ_JAKFHA010000003.1"/>
</dbReference>
<evidence type="ECO:0000313" key="1">
    <source>
        <dbReference type="EMBL" id="MCF2527345.1"/>
    </source>
</evidence>
<proteinExistence type="predicted"/>
<keyword evidence="2" id="KW-1185">Reference proteome</keyword>
<name>A0AA41PXU1_9ACTN</name>
<dbReference type="EMBL" id="JAKFHA010000003">
    <property type="protein sequence ID" value="MCF2527345.1"/>
    <property type="molecule type" value="Genomic_DNA"/>
</dbReference>
<reference evidence="1" key="1">
    <citation type="submission" date="2022-01" db="EMBL/GenBank/DDBJ databases">
        <title>Genome-Based Taxonomic Classification of the Phylum Actinobacteria.</title>
        <authorList>
            <person name="Gao Y."/>
        </authorList>
    </citation>
    <scope>NUCLEOTIDE SEQUENCE</scope>
    <source>
        <strain evidence="1">KLBMP 8922</strain>
    </source>
</reference>
<dbReference type="Proteomes" id="UP001165378">
    <property type="component" value="Unassembled WGS sequence"/>
</dbReference>